<dbReference type="EMBL" id="JAFIRN010000007">
    <property type="protein sequence ID" value="KAG5846259.1"/>
    <property type="molecule type" value="Genomic_DNA"/>
</dbReference>
<comment type="caution">
    <text evidence="2">The sequence shown here is derived from an EMBL/GenBank/DDBJ whole genome shotgun (WGS) entry which is preliminary data.</text>
</comment>
<reference evidence="2" key="1">
    <citation type="submission" date="2021-01" db="EMBL/GenBank/DDBJ databases">
        <title>A chromosome-scale assembly of European eel, Anguilla anguilla.</title>
        <authorList>
            <person name="Henkel C."/>
            <person name="Jong-Raadsen S.A."/>
            <person name="Dufour S."/>
            <person name="Weltzien F.-A."/>
            <person name="Palstra A.P."/>
            <person name="Pelster B."/>
            <person name="Spaink H.P."/>
            <person name="Van Den Thillart G.E."/>
            <person name="Jansen H."/>
            <person name="Zahm M."/>
            <person name="Klopp C."/>
            <person name="Cedric C."/>
            <person name="Louis A."/>
            <person name="Berthelot C."/>
            <person name="Parey E."/>
            <person name="Roest Crollius H."/>
            <person name="Montfort J."/>
            <person name="Robinson-Rechavi M."/>
            <person name="Bucao C."/>
            <person name="Bouchez O."/>
            <person name="Gislard M."/>
            <person name="Lluch J."/>
            <person name="Milhes M."/>
            <person name="Lampietro C."/>
            <person name="Lopez Roques C."/>
            <person name="Donnadieu C."/>
            <person name="Braasch I."/>
            <person name="Desvignes T."/>
            <person name="Postlethwait J."/>
            <person name="Bobe J."/>
            <person name="Guiguen Y."/>
            <person name="Dirks R."/>
        </authorList>
    </citation>
    <scope>NUCLEOTIDE SEQUENCE</scope>
    <source>
        <strain evidence="2">Tag_6206</strain>
        <tissue evidence="2">Liver</tissue>
    </source>
</reference>
<organism evidence="2 3">
    <name type="scientific">Anguilla anguilla</name>
    <name type="common">European freshwater eel</name>
    <name type="synonym">Muraena anguilla</name>
    <dbReference type="NCBI Taxonomy" id="7936"/>
    <lineage>
        <taxon>Eukaryota</taxon>
        <taxon>Metazoa</taxon>
        <taxon>Chordata</taxon>
        <taxon>Craniata</taxon>
        <taxon>Vertebrata</taxon>
        <taxon>Euteleostomi</taxon>
        <taxon>Actinopterygii</taxon>
        <taxon>Neopterygii</taxon>
        <taxon>Teleostei</taxon>
        <taxon>Anguilliformes</taxon>
        <taxon>Anguillidae</taxon>
        <taxon>Anguilla</taxon>
    </lineage>
</organism>
<name>A0A9D3MC45_ANGAN</name>
<dbReference type="AlphaFoldDB" id="A0A9D3MC45"/>
<dbReference type="Proteomes" id="UP001044222">
    <property type="component" value="Chromosome 7"/>
</dbReference>
<feature type="region of interest" description="Disordered" evidence="1">
    <location>
        <begin position="29"/>
        <end position="57"/>
    </location>
</feature>
<evidence type="ECO:0000256" key="1">
    <source>
        <dbReference type="SAM" id="MobiDB-lite"/>
    </source>
</evidence>
<sequence>MKEEKERDWLGDKRVSLILWKPNLVETRGLQKRSQLSLSPTHTHTHTHTHSHTHTHTHTHTYVKLCHNDQRFHQMVMPFLAAKAALTDPLTKMGP</sequence>
<gene>
    <name evidence="2" type="ORF">ANANG_G00147890</name>
</gene>
<accession>A0A9D3MC45</accession>
<keyword evidence="3" id="KW-1185">Reference proteome</keyword>
<evidence type="ECO:0000313" key="3">
    <source>
        <dbReference type="Proteomes" id="UP001044222"/>
    </source>
</evidence>
<proteinExistence type="predicted"/>
<protein>
    <submittedName>
        <fullName evidence="2">Uncharacterized protein</fullName>
    </submittedName>
</protein>
<evidence type="ECO:0000313" key="2">
    <source>
        <dbReference type="EMBL" id="KAG5846259.1"/>
    </source>
</evidence>
<feature type="compositionally biased region" description="Basic residues" evidence="1">
    <location>
        <begin position="43"/>
        <end position="57"/>
    </location>
</feature>